<dbReference type="RefSeq" id="WP_197310031.1">
    <property type="nucleotide sequence ID" value="NZ_JADZLT010000040.1"/>
</dbReference>
<dbReference type="PANTHER" id="PTHR33490">
    <property type="entry name" value="BLR5614 PROTEIN-RELATED"/>
    <property type="match status" value="1"/>
</dbReference>
<dbReference type="PANTHER" id="PTHR33490:SF6">
    <property type="entry name" value="SLL1049 PROTEIN"/>
    <property type="match status" value="1"/>
</dbReference>
<protein>
    <submittedName>
        <fullName evidence="3">Transglutaminase family protein</fullName>
    </submittedName>
</protein>
<dbReference type="InterPro" id="IPR038765">
    <property type="entry name" value="Papain-like_cys_pep_sf"/>
</dbReference>
<name>A0A931I080_9HYPH</name>
<sequence length="271" mass="29191">MSLRLEISHEVRTGFGQPASYAIRKLRMTPKTHGGQYVCDWRIDVDHDCRLDRAVDSFGNVVHTFSVDGPLDELAVTAAGVVEVDDTAGVVEPGHDRLPIGLYLRETPLTDIDPAVEALAGEVQALSASPLDRCHGLMGLLTERVARTRDGKGTLQAAAAVLGKAEGSAIDIAHVFCATARRLMMPARLVAGYMYDEDDAEADACHSWTEVFVDGLGWVGFDPPHDRCPTDAYIRVAVGLDWLDASPLRGASSGPDDGVTSSQVRVIRANR</sequence>
<feature type="domain" description="Transglutaminase-like" evidence="2">
    <location>
        <begin position="161"/>
        <end position="225"/>
    </location>
</feature>
<dbReference type="Gene3D" id="3.10.620.30">
    <property type="match status" value="1"/>
</dbReference>
<dbReference type="SUPFAM" id="SSF54001">
    <property type="entry name" value="Cysteine proteinases"/>
    <property type="match status" value="1"/>
</dbReference>
<dbReference type="SMART" id="SM00460">
    <property type="entry name" value="TGc"/>
    <property type="match status" value="1"/>
</dbReference>
<dbReference type="InterPro" id="IPR013589">
    <property type="entry name" value="Bac_transglu_N"/>
</dbReference>
<gene>
    <name evidence="3" type="ORF">I5731_03835</name>
</gene>
<dbReference type="InterPro" id="IPR002931">
    <property type="entry name" value="Transglutaminase-like"/>
</dbReference>
<dbReference type="Proteomes" id="UP000631694">
    <property type="component" value="Unassembled WGS sequence"/>
</dbReference>
<evidence type="ECO:0000256" key="1">
    <source>
        <dbReference type="SAM" id="MobiDB-lite"/>
    </source>
</evidence>
<keyword evidence="4" id="KW-1185">Reference proteome</keyword>
<dbReference type="EMBL" id="JADZLT010000040">
    <property type="protein sequence ID" value="MBH0236945.1"/>
    <property type="molecule type" value="Genomic_DNA"/>
</dbReference>
<dbReference type="AlphaFoldDB" id="A0A931I080"/>
<dbReference type="Pfam" id="PF01841">
    <property type="entry name" value="Transglut_core"/>
    <property type="match status" value="1"/>
</dbReference>
<feature type="region of interest" description="Disordered" evidence="1">
    <location>
        <begin position="251"/>
        <end position="271"/>
    </location>
</feature>
<evidence type="ECO:0000313" key="4">
    <source>
        <dbReference type="Proteomes" id="UP000631694"/>
    </source>
</evidence>
<evidence type="ECO:0000313" key="3">
    <source>
        <dbReference type="EMBL" id="MBH0236945.1"/>
    </source>
</evidence>
<reference evidence="3" key="1">
    <citation type="submission" date="2020-12" db="EMBL/GenBank/DDBJ databases">
        <title>Methylobrevis albus sp. nov., isolated from fresh water lack sediment.</title>
        <authorList>
            <person name="Zou Q."/>
        </authorList>
    </citation>
    <scope>NUCLEOTIDE SEQUENCE</scope>
    <source>
        <strain evidence="3">L22</strain>
    </source>
</reference>
<dbReference type="Pfam" id="PF08379">
    <property type="entry name" value="Bact_transglu_N"/>
    <property type="match status" value="1"/>
</dbReference>
<comment type="caution">
    <text evidence="3">The sequence shown here is derived from an EMBL/GenBank/DDBJ whole genome shotgun (WGS) entry which is preliminary data.</text>
</comment>
<organism evidence="3 4">
    <name type="scientific">Methylobrevis albus</name>
    <dbReference type="NCBI Taxonomy" id="2793297"/>
    <lineage>
        <taxon>Bacteria</taxon>
        <taxon>Pseudomonadati</taxon>
        <taxon>Pseudomonadota</taxon>
        <taxon>Alphaproteobacteria</taxon>
        <taxon>Hyphomicrobiales</taxon>
        <taxon>Pleomorphomonadaceae</taxon>
        <taxon>Methylobrevis</taxon>
    </lineage>
</organism>
<proteinExistence type="predicted"/>
<accession>A0A931I080</accession>
<evidence type="ECO:0000259" key="2">
    <source>
        <dbReference type="SMART" id="SM00460"/>
    </source>
</evidence>